<protein>
    <submittedName>
        <fullName evidence="2">SEC-C motif</fullName>
    </submittedName>
</protein>
<evidence type="ECO:0000313" key="2">
    <source>
        <dbReference type="EMBL" id="PSC76217.1"/>
    </source>
</evidence>
<dbReference type="GO" id="GO:0008312">
    <property type="term" value="F:7S RNA binding"/>
    <property type="evidence" value="ECO:0007669"/>
    <property type="project" value="InterPro"/>
</dbReference>
<evidence type="ECO:0000259" key="1">
    <source>
        <dbReference type="Pfam" id="PF02978"/>
    </source>
</evidence>
<dbReference type="SUPFAM" id="SSF47446">
    <property type="entry name" value="Signal peptide-binding domain"/>
    <property type="match status" value="1"/>
</dbReference>
<proteinExistence type="predicted"/>
<name>A0A2P6VQ74_9CHLO</name>
<reference evidence="2 3" key="1">
    <citation type="journal article" date="2018" name="Plant J.">
        <title>Genome sequences of Chlorella sorokiniana UTEX 1602 and Micractinium conductrix SAG 241.80: implications to maltose excretion by a green alga.</title>
        <authorList>
            <person name="Arriola M.B."/>
            <person name="Velmurugan N."/>
            <person name="Zhang Y."/>
            <person name="Plunkett M.H."/>
            <person name="Hondzo H."/>
            <person name="Barney B.M."/>
        </authorList>
    </citation>
    <scope>NUCLEOTIDE SEQUENCE [LARGE SCALE GENOMIC DNA]</scope>
    <source>
        <strain evidence="2 3">SAG 241.80</strain>
    </source>
</reference>
<dbReference type="EMBL" id="LHPF02000001">
    <property type="protein sequence ID" value="PSC76217.1"/>
    <property type="molecule type" value="Genomic_DNA"/>
</dbReference>
<comment type="caution">
    <text evidence="2">The sequence shown here is derived from an EMBL/GenBank/DDBJ whole genome shotgun (WGS) entry which is preliminary data.</text>
</comment>
<dbReference type="InterPro" id="IPR004125">
    <property type="entry name" value="Signal_recog_particle_SRP54_M"/>
</dbReference>
<accession>A0A2P6VQ74</accession>
<dbReference type="GO" id="GO:0006614">
    <property type="term" value="P:SRP-dependent cotranslational protein targeting to membrane"/>
    <property type="evidence" value="ECO:0007669"/>
    <property type="project" value="InterPro"/>
</dbReference>
<dbReference type="GO" id="GO:0048500">
    <property type="term" value="C:signal recognition particle"/>
    <property type="evidence" value="ECO:0007669"/>
    <property type="project" value="InterPro"/>
</dbReference>
<gene>
    <name evidence="2" type="primary">g888</name>
    <name evidence="2" type="ORF">C2E20_0888</name>
</gene>
<sequence length="269" mass="28567">MLLLRQQTRALVRLSALAALPAGPTALPVAPAALPGAAASLASSPAWLLAAARAKWGVPGFRNKESGDSGGGGGITGWLTDKLVKGASGKELEDLDLETFHTSLKRARQLGGLTGFVHGTGAIADGGAQGTLRLFEQIIDGMRPEEKRDLQLFDAAARQRVADEVGATVQQVDDCMARFLWTQQMTRKVAALRKEGKEMPRSVDELERMLGTWRQYKTEHESGSAAVPPGHVGFKGQPCPLAGAPVAKNTRCPATKKAFKACCGKTMRI</sequence>
<dbReference type="PANTHER" id="PTHR36750:SF1">
    <property type="entry name" value="SEC-C MOTIF PROTEIN"/>
    <property type="match status" value="1"/>
</dbReference>
<dbReference type="OrthoDB" id="511882at2759"/>
<feature type="domain" description="Signal recognition particle SRP54 subunit M-domain" evidence="1">
    <location>
        <begin position="95"/>
        <end position="185"/>
    </location>
</feature>
<dbReference type="Gene3D" id="1.10.260.30">
    <property type="entry name" value="Signal recognition particle, SRP54 subunit, M-domain"/>
    <property type="match status" value="1"/>
</dbReference>
<organism evidence="2 3">
    <name type="scientific">Micractinium conductrix</name>
    <dbReference type="NCBI Taxonomy" id="554055"/>
    <lineage>
        <taxon>Eukaryota</taxon>
        <taxon>Viridiplantae</taxon>
        <taxon>Chlorophyta</taxon>
        <taxon>core chlorophytes</taxon>
        <taxon>Trebouxiophyceae</taxon>
        <taxon>Chlorellales</taxon>
        <taxon>Chlorellaceae</taxon>
        <taxon>Chlorella clade</taxon>
        <taxon>Micractinium</taxon>
    </lineage>
</organism>
<dbReference type="AlphaFoldDB" id="A0A2P6VQ74"/>
<dbReference type="InterPro" id="IPR036891">
    <property type="entry name" value="Signal_recog_part_SRP54_M_sf"/>
</dbReference>
<dbReference type="Proteomes" id="UP000239649">
    <property type="component" value="Unassembled WGS sequence"/>
</dbReference>
<dbReference type="PANTHER" id="PTHR36750">
    <property type="entry name" value="SEC-C MOTIF PROTEIN"/>
    <property type="match status" value="1"/>
</dbReference>
<dbReference type="Pfam" id="PF02978">
    <property type="entry name" value="SRP_SPB"/>
    <property type="match status" value="1"/>
</dbReference>
<keyword evidence="3" id="KW-1185">Reference proteome</keyword>
<evidence type="ECO:0000313" key="3">
    <source>
        <dbReference type="Proteomes" id="UP000239649"/>
    </source>
</evidence>